<accession>A8RNJ9</accession>
<reference evidence="2 3" key="2">
    <citation type="submission" date="2007-09" db="EMBL/GenBank/DDBJ databases">
        <title>Draft genome sequence of Clostridium bolteae (ATCC BAA-613).</title>
        <authorList>
            <person name="Sudarsanam P."/>
            <person name="Ley R."/>
            <person name="Guruge J."/>
            <person name="Turnbaugh P.J."/>
            <person name="Mahowald M."/>
            <person name="Liep D."/>
            <person name="Gordon J."/>
        </authorList>
    </citation>
    <scope>NUCLEOTIDE SEQUENCE [LARGE SCALE GENOMIC DNA]</scope>
    <source>
        <strain evidence="3">ATCC BAA-613 / DSM 15670 / CCUG 46953 / JCM 12243 / WAL 16351</strain>
    </source>
</reference>
<gene>
    <name evidence="2" type="ORF">CLOBOL_02222</name>
</gene>
<sequence>MPLTTHLRWAVPDKEVYDPLSTEKKSSEMIVEPPDRRREKEHARISKKDWDTTYYVVRLHFSETRKVQRQIFPDNFPAQA</sequence>
<dbReference type="HOGENOM" id="CLU_2583474_0_0_9"/>
<evidence type="ECO:0000313" key="2">
    <source>
        <dbReference type="EMBL" id="EDP17645.1"/>
    </source>
</evidence>
<dbReference type="PaxDb" id="411902-CLOBOL_02222"/>
<name>A8RNJ9_ENTBW</name>
<feature type="region of interest" description="Disordered" evidence="1">
    <location>
        <begin position="20"/>
        <end position="43"/>
    </location>
</feature>
<comment type="caution">
    <text evidence="2">The sequence shown here is derived from an EMBL/GenBank/DDBJ whole genome shotgun (WGS) entry which is preliminary data.</text>
</comment>
<proteinExistence type="predicted"/>
<dbReference type="AlphaFoldDB" id="A8RNJ9"/>
<dbReference type="Proteomes" id="UP000005396">
    <property type="component" value="Unassembled WGS sequence"/>
</dbReference>
<dbReference type="EMBL" id="ABCC02000022">
    <property type="protein sequence ID" value="EDP17645.1"/>
    <property type="molecule type" value="Genomic_DNA"/>
</dbReference>
<organism evidence="2 3">
    <name type="scientific">Enterocloster bolteae (strain ATCC BAA-613 / DSM 15670 / CCUG 46953 / JCM 12243 / WAL 16351)</name>
    <name type="common">Clostridium bolteae</name>
    <dbReference type="NCBI Taxonomy" id="411902"/>
    <lineage>
        <taxon>Bacteria</taxon>
        <taxon>Bacillati</taxon>
        <taxon>Bacillota</taxon>
        <taxon>Clostridia</taxon>
        <taxon>Lachnospirales</taxon>
        <taxon>Lachnospiraceae</taxon>
        <taxon>Enterocloster</taxon>
    </lineage>
</organism>
<evidence type="ECO:0000313" key="3">
    <source>
        <dbReference type="Proteomes" id="UP000005396"/>
    </source>
</evidence>
<evidence type="ECO:0000256" key="1">
    <source>
        <dbReference type="SAM" id="MobiDB-lite"/>
    </source>
</evidence>
<reference evidence="2 3" key="1">
    <citation type="submission" date="2007-08" db="EMBL/GenBank/DDBJ databases">
        <authorList>
            <person name="Fulton L."/>
            <person name="Clifton S."/>
            <person name="Fulton B."/>
            <person name="Xu J."/>
            <person name="Minx P."/>
            <person name="Pepin K.H."/>
            <person name="Johnson M."/>
            <person name="Thiruvilangam P."/>
            <person name="Bhonagiri V."/>
            <person name="Nash W.E."/>
            <person name="Mardis E.R."/>
            <person name="Wilson R.K."/>
        </authorList>
    </citation>
    <scope>NUCLEOTIDE SEQUENCE [LARGE SCALE GENOMIC DNA]</scope>
    <source>
        <strain evidence="3">ATCC BAA-613 / DSM 15670 / CCUG 46953 / JCM 12243 / WAL 16351</strain>
    </source>
</reference>
<protein>
    <submittedName>
        <fullName evidence="2">Uncharacterized protein</fullName>
    </submittedName>
</protein>